<dbReference type="EMBL" id="VIGB01000003">
    <property type="protein sequence ID" value="TQF06851.1"/>
    <property type="molecule type" value="Genomic_DNA"/>
</dbReference>
<proteinExistence type="predicted"/>
<evidence type="ECO:0000256" key="1">
    <source>
        <dbReference type="SAM" id="MobiDB-lite"/>
    </source>
</evidence>
<feature type="region of interest" description="Disordered" evidence="1">
    <location>
        <begin position="1"/>
        <end position="23"/>
    </location>
</feature>
<protein>
    <submittedName>
        <fullName evidence="2">Uncharacterized protein</fullName>
    </submittedName>
</protein>
<dbReference type="Proteomes" id="UP000319103">
    <property type="component" value="Unassembled WGS sequence"/>
</dbReference>
<reference evidence="2 3" key="1">
    <citation type="submission" date="2019-06" db="EMBL/GenBank/DDBJ databases">
        <title>Description of Kitasatospora acidophila sp. nov. isolated from pine grove soil, and reclassification of Streptomyces novaecaesareae to Kitasatospora novaeceasareae comb. nov.</title>
        <authorList>
            <person name="Kim M.J."/>
        </authorList>
    </citation>
    <scope>NUCLEOTIDE SEQUENCE [LARGE SCALE GENOMIC DNA]</scope>
    <source>
        <strain evidence="2 3">MMS16-CNU292</strain>
    </source>
</reference>
<keyword evidence="3" id="KW-1185">Reference proteome</keyword>
<accession>A0A540WCU2</accession>
<feature type="compositionally biased region" description="Basic and acidic residues" evidence="1">
    <location>
        <begin position="7"/>
        <end position="23"/>
    </location>
</feature>
<gene>
    <name evidence="2" type="ORF">E6W39_37510</name>
</gene>
<evidence type="ECO:0000313" key="3">
    <source>
        <dbReference type="Proteomes" id="UP000319103"/>
    </source>
</evidence>
<sequence>MSARRCGCHDDGSHDHSGHTGEVEAERNRYFTGKFMAARDFAADTDYLLDHHRLHNRLLHGWGIVCGLDVHRHPRPECARTWVVVTAGFALDCHGRELILRCDTAFELPERSEPYLLCAKFTEEQVEPVPTLYAEETGDPRHREYNRFRDGVQLVVADVTPGCWPDDPCEDGDGDDCDGDDNDCADDDRRHRRHRGCGGHCPEPECPCGNLVPLARIIPLPEGGFELDLDGRRVQPPSPADLTHITHVNWPHGGAVTLRHLREHLRGELRVHFDRPLRHSHRAGHGVNPYTFVVQYATGPSEALAFLPYPEELPARLEDDGCVAVFTIDPSYIAGHGRRALRDTTVFVSLRCDFIPDCRGVPVDGNHLRGRLPSGDGVQGGLFESWFEVRDDDDDDDRRTER</sequence>
<dbReference type="AlphaFoldDB" id="A0A540WCU2"/>
<organism evidence="2 3">
    <name type="scientific">Kitasatospora acidiphila</name>
    <dbReference type="NCBI Taxonomy" id="2567942"/>
    <lineage>
        <taxon>Bacteria</taxon>
        <taxon>Bacillati</taxon>
        <taxon>Actinomycetota</taxon>
        <taxon>Actinomycetes</taxon>
        <taxon>Kitasatosporales</taxon>
        <taxon>Streptomycetaceae</taxon>
        <taxon>Kitasatospora</taxon>
    </lineage>
</organism>
<dbReference type="RefSeq" id="WP_141637258.1">
    <property type="nucleotide sequence ID" value="NZ_VIGB01000003.1"/>
</dbReference>
<name>A0A540WCU2_9ACTN</name>
<dbReference type="OrthoDB" id="3983694at2"/>
<comment type="caution">
    <text evidence="2">The sequence shown here is derived from an EMBL/GenBank/DDBJ whole genome shotgun (WGS) entry which is preliminary data.</text>
</comment>
<evidence type="ECO:0000313" key="2">
    <source>
        <dbReference type="EMBL" id="TQF06851.1"/>
    </source>
</evidence>